<name>A0A4P6G5C5_9PSED</name>
<gene>
    <name evidence="1" type="ORF">CUN61_23505</name>
</gene>
<dbReference type="InterPro" id="IPR049810">
    <property type="entry name" value="S6_alt_immun-like"/>
</dbReference>
<protein>
    <submittedName>
        <fullName evidence="1">Uncharacterized protein</fullName>
    </submittedName>
</protein>
<dbReference type="Proteomes" id="UP000291121">
    <property type="component" value="Chromosome"/>
</dbReference>
<dbReference type="AlphaFoldDB" id="A0A4P6G5C5"/>
<dbReference type="EMBL" id="CP024767">
    <property type="protein sequence ID" value="QAY86739.1"/>
    <property type="molecule type" value="Genomic_DNA"/>
</dbReference>
<dbReference type="RefSeq" id="WP_208668768.1">
    <property type="nucleotide sequence ID" value="NZ_CP024767.1"/>
</dbReference>
<keyword evidence="2" id="KW-1185">Reference proteome</keyword>
<organism evidence="1 2">
    <name type="scientific">Pseudomonas arsenicoxydans</name>
    <dbReference type="NCBI Taxonomy" id="702115"/>
    <lineage>
        <taxon>Bacteria</taxon>
        <taxon>Pseudomonadati</taxon>
        <taxon>Pseudomonadota</taxon>
        <taxon>Gammaproteobacteria</taxon>
        <taxon>Pseudomonadales</taxon>
        <taxon>Pseudomonadaceae</taxon>
        <taxon>Pseudomonas</taxon>
    </lineage>
</organism>
<proteinExistence type="predicted"/>
<sequence>MFLWISGFLKGDEAGDFLKFEHTVQPECESAILDVFSWKSLDEAADDEWHLTGEQAQKIAAVLNHPLPTELELYIGVRESILLKSNSLSGVTTPN</sequence>
<evidence type="ECO:0000313" key="1">
    <source>
        <dbReference type="EMBL" id="QAY86739.1"/>
    </source>
</evidence>
<dbReference type="NCBIfam" id="NF040643">
    <property type="entry name" value="S6_alt_immun"/>
    <property type="match status" value="1"/>
</dbReference>
<accession>A0A4P6G5C5</accession>
<evidence type="ECO:0000313" key="2">
    <source>
        <dbReference type="Proteomes" id="UP000291121"/>
    </source>
</evidence>
<reference evidence="1 2" key="1">
    <citation type="submission" date="2017-11" db="EMBL/GenBank/DDBJ databases">
        <title>Genome sequence of Pseudomonas arsenicoxydans ACM1.</title>
        <authorList>
            <person name="Nascimento F.X."/>
        </authorList>
    </citation>
    <scope>NUCLEOTIDE SEQUENCE [LARGE SCALE GENOMIC DNA]</scope>
    <source>
        <strain evidence="1 2">ACM1</strain>
    </source>
</reference>